<sequence length="51" mass="5406">MEHDAEPTGPDGVPEPLAALDTVAERPLTEQVAVFEAVHEHLSARLADTGD</sequence>
<comment type="caution">
    <text evidence="1">The sequence shown here is derived from an EMBL/GenBank/DDBJ whole genome shotgun (WGS) entry which is preliminary data.</text>
</comment>
<reference evidence="1" key="1">
    <citation type="submission" date="2023-02" db="EMBL/GenBank/DDBJ databases">
        <title>Georgenia sp.10Sc9-8, isolated from a soil sample collected from the Taklamakan desert.</title>
        <authorList>
            <person name="Liu S."/>
        </authorList>
    </citation>
    <scope>NUCLEOTIDE SEQUENCE</scope>
    <source>
        <strain evidence="1">10Sc9-8</strain>
    </source>
</reference>
<evidence type="ECO:0008006" key="3">
    <source>
        <dbReference type="Google" id="ProtNLM"/>
    </source>
</evidence>
<gene>
    <name evidence="1" type="ORF">PU560_14685</name>
</gene>
<protein>
    <recommendedName>
        <fullName evidence="3">MarR family transcriptional regulator</fullName>
    </recommendedName>
</protein>
<dbReference type="EMBL" id="JARACI010001143">
    <property type="protein sequence ID" value="MDD9207702.1"/>
    <property type="molecule type" value="Genomic_DNA"/>
</dbReference>
<evidence type="ECO:0000313" key="1">
    <source>
        <dbReference type="EMBL" id="MDD9207702.1"/>
    </source>
</evidence>
<keyword evidence="2" id="KW-1185">Reference proteome</keyword>
<name>A0ABT5U0J1_9MICO</name>
<accession>A0ABT5U0J1</accession>
<organism evidence="1 2">
    <name type="scientific">Georgenia halotolerans</name>
    <dbReference type="NCBI Taxonomy" id="3028317"/>
    <lineage>
        <taxon>Bacteria</taxon>
        <taxon>Bacillati</taxon>
        <taxon>Actinomycetota</taxon>
        <taxon>Actinomycetes</taxon>
        <taxon>Micrococcales</taxon>
        <taxon>Bogoriellaceae</taxon>
        <taxon>Georgenia</taxon>
    </lineage>
</organism>
<proteinExistence type="predicted"/>
<dbReference type="Proteomes" id="UP001165561">
    <property type="component" value="Unassembled WGS sequence"/>
</dbReference>
<evidence type="ECO:0000313" key="2">
    <source>
        <dbReference type="Proteomes" id="UP001165561"/>
    </source>
</evidence>